<dbReference type="KEGG" id="psin:CAK95_24545"/>
<reference evidence="1 2" key="1">
    <citation type="submission" date="2017-05" db="EMBL/GenBank/DDBJ databases">
        <title>Full genome sequence of Pseudorhodoplanes sinuspersici.</title>
        <authorList>
            <person name="Dastgheib S.M.M."/>
            <person name="Shavandi M."/>
            <person name="Tirandaz H."/>
        </authorList>
    </citation>
    <scope>NUCLEOTIDE SEQUENCE [LARGE SCALE GENOMIC DNA]</scope>
    <source>
        <strain evidence="1 2">RIPI110</strain>
    </source>
</reference>
<gene>
    <name evidence="1" type="ORF">CAK95_24545</name>
</gene>
<name>A0A1W6ZX68_9HYPH</name>
<evidence type="ECO:0000313" key="2">
    <source>
        <dbReference type="Proteomes" id="UP000194137"/>
    </source>
</evidence>
<keyword evidence="2" id="KW-1185">Reference proteome</keyword>
<dbReference type="AlphaFoldDB" id="A0A1W6ZX68"/>
<organism evidence="1 2">
    <name type="scientific">Pseudorhodoplanes sinuspersici</name>
    <dbReference type="NCBI Taxonomy" id="1235591"/>
    <lineage>
        <taxon>Bacteria</taxon>
        <taxon>Pseudomonadati</taxon>
        <taxon>Pseudomonadota</taxon>
        <taxon>Alphaproteobacteria</taxon>
        <taxon>Hyphomicrobiales</taxon>
        <taxon>Pseudorhodoplanes</taxon>
    </lineage>
</organism>
<dbReference type="Proteomes" id="UP000194137">
    <property type="component" value="Chromosome"/>
</dbReference>
<protein>
    <submittedName>
        <fullName evidence="1">Uncharacterized protein</fullName>
    </submittedName>
</protein>
<dbReference type="EMBL" id="CP021112">
    <property type="protein sequence ID" value="ARQ01913.1"/>
    <property type="molecule type" value="Genomic_DNA"/>
</dbReference>
<dbReference type="RefSeq" id="WP_086090308.1">
    <property type="nucleotide sequence ID" value="NZ_CP021112.1"/>
</dbReference>
<sequence>MADVLNFDEVYAGDTSADGKRIVIVLKRGGEDVHITLPTVEVLRLLLAAIAAQSLAVEKTGKPLALTSSISFDKCSMDLFPDRGLARLTFELPGGALLPLQATIPNLRSLVTALSQALGVTPTSPESGSRH</sequence>
<proteinExistence type="predicted"/>
<accession>A0A1W6ZX68</accession>
<evidence type="ECO:0000313" key="1">
    <source>
        <dbReference type="EMBL" id="ARQ01913.1"/>
    </source>
</evidence>